<name>A0ABS5FUQ1_9BRAD</name>
<organism evidence="4 5">
    <name type="scientific">Bradyrhizobium jicamae</name>
    <dbReference type="NCBI Taxonomy" id="280332"/>
    <lineage>
        <taxon>Bacteria</taxon>
        <taxon>Pseudomonadati</taxon>
        <taxon>Pseudomonadota</taxon>
        <taxon>Alphaproteobacteria</taxon>
        <taxon>Hyphomicrobiales</taxon>
        <taxon>Nitrobacteraceae</taxon>
        <taxon>Bradyrhizobium</taxon>
    </lineage>
</organism>
<evidence type="ECO:0000256" key="1">
    <source>
        <dbReference type="ARBA" id="ARBA00022679"/>
    </source>
</evidence>
<dbReference type="RefSeq" id="WP_212494889.1">
    <property type="nucleotide sequence ID" value="NZ_JAFCJH010000055.1"/>
</dbReference>
<evidence type="ECO:0000259" key="2">
    <source>
        <dbReference type="Pfam" id="PF00534"/>
    </source>
</evidence>
<dbReference type="PANTHER" id="PTHR46401">
    <property type="entry name" value="GLYCOSYLTRANSFERASE WBBK-RELATED"/>
    <property type="match status" value="1"/>
</dbReference>
<dbReference type="Gene3D" id="3.40.50.2000">
    <property type="entry name" value="Glycogen Phosphorylase B"/>
    <property type="match status" value="1"/>
</dbReference>
<sequence>MRVLFVHQNFPAQFRHVAQFLEQAGDQVIAVTDAKNTQARLVKTLEYHVEPALVGTPPPPLAPFAGQVVRARAVAEVMLNLRNKGFIPDLVIGHVGWGECLAVRDIWPATKFGIHAEFYYASEGANIGFDPEFQSLLSFDERFAVRLRNAPLLLSMTDADFGIAPTIWQKERYPASLKSKIHVFHEGVDTDLVAPSQSSNFVLPSGRALTAHDEVITFVNRNLEPYRGYHIFMRALPRVLAERQNAHVVIVGGNGASYGPAPQDGRSWKDIFFNEVKDSLPADRVHFVGKIPYASFIALMQLSSAHVYLTYPFVLSWSMLEAMSASALVIASKTAPVEEVITDNDNGLLFNFFDIETLADIVIEALAEPSRFSEIRENARRHIVEQYDLKRRCLPQWTNFVRQFDPVRRGSA</sequence>
<feature type="domain" description="Glycosyl transferase family 4" evidence="3">
    <location>
        <begin position="25"/>
        <end position="192"/>
    </location>
</feature>
<comment type="caution">
    <text evidence="4">The sequence shown here is derived from an EMBL/GenBank/DDBJ whole genome shotgun (WGS) entry which is preliminary data.</text>
</comment>
<dbReference type="PANTHER" id="PTHR46401:SF2">
    <property type="entry name" value="GLYCOSYLTRANSFERASE WBBK-RELATED"/>
    <property type="match status" value="1"/>
</dbReference>
<dbReference type="InterPro" id="IPR022623">
    <property type="entry name" value="Glyco_trans_4"/>
</dbReference>
<keyword evidence="1" id="KW-0808">Transferase</keyword>
<dbReference type="EMBL" id="JAFCJH010000055">
    <property type="protein sequence ID" value="MBR0800503.1"/>
    <property type="molecule type" value="Genomic_DNA"/>
</dbReference>
<protein>
    <submittedName>
        <fullName evidence="4">Glycosyltransferase</fullName>
    </submittedName>
</protein>
<accession>A0ABS5FUQ1</accession>
<gene>
    <name evidence="4" type="ORF">JQ615_34585</name>
</gene>
<feature type="domain" description="Glycosyl transferase family 1" evidence="2">
    <location>
        <begin position="213"/>
        <end position="381"/>
    </location>
</feature>
<dbReference type="Pfam" id="PF12000">
    <property type="entry name" value="Glyco_trans_4_3"/>
    <property type="match status" value="1"/>
</dbReference>
<dbReference type="Proteomes" id="UP001315278">
    <property type="component" value="Unassembled WGS sequence"/>
</dbReference>
<dbReference type="InterPro" id="IPR001296">
    <property type="entry name" value="Glyco_trans_1"/>
</dbReference>
<evidence type="ECO:0000259" key="3">
    <source>
        <dbReference type="Pfam" id="PF12000"/>
    </source>
</evidence>
<proteinExistence type="predicted"/>
<evidence type="ECO:0000313" key="5">
    <source>
        <dbReference type="Proteomes" id="UP001315278"/>
    </source>
</evidence>
<evidence type="ECO:0000313" key="4">
    <source>
        <dbReference type="EMBL" id="MBR0800503.1"/>
    </source>
</evidence>
<dbReference type="SUPFAM" id="SSF53756">
    <property type="entry name" value="UDP-Glycosyltransferase/glycogen phosphorylase"/>
    <property type="match status" value="1"/>
</dbReference>
<dbReference type="Pfam" id="PF00534">
    <property type="entry name" value="Glycos_transf_1"/>
    <property type="match status" value="1"/>
</dbReference>
<reference evidence="5" key="1">
    <citation type="journal article" date="2021" name="ISME J.">
        <title>Evolutionary origin and ecological implication of a unique nif island in free-living Bradyrhizobium lineages.</title>
        <authorList>
            <person name="Tao J."/>
        </authorList>
    </citation>
    <scope>NUCLEOTIDE SEQUENCE [LARGE SCALE GENOMIC DNA]</scope>
    <source>
        <strain evidence="5">SZCCT0434</strain>
    </source>
</reference>
<keyword evidence="5" id="KW-1185">Reference proteome</keyword>